<dbReference type="EMBL" id="JAEKJR010000002">
    <property type="protein sequence ID" value="MBN8430996.1"/>
    <property type="molecule type" value="Genomic_DNA"/>
</dbReference>
<comment type="caution">
    <text evidence="3">The sequence shown here is derived from an EMBL/GenBank/DDBJ whole genome shotgun (WGS) entry which is preliminary data.</text>
</comment>
<dbReference type="InterPro" id="IPR036705">
    <property type="entry name" value="Ribosyl_crysJ1_sf"/>
</dbReference>
<name>A0ABS3E6T4_9GAMM</name>
<dbReference type="InterPro" id="IPR005135">
    <property type="entry name" value="Endo/exonuclease/phosphatase"/>
</dbReference>
<protein>
    <submittedName>
        <fullName evidence="3">ADP-ribosylglycohydrolase family protein</fullName>
    </submittedName>
</protein>
<keyword evidence="4" id="KW-1185">Reference proteome</keyword>
<dbReference type="InterPro" id="IPR036691">
    <property type="entry name" value="Endo/exonu/phosph_ase_sf"/>
</dbReference>
<organism evidence="3 4">
    <name type="scientific">Microbulbifer salipaludis</name>
    <dbReference type="NCBI Taxonomy" id="187980"/>
    <lineage>
        <taxon>Bacteria</taxon>
        <taxon>Pseudomonadati</taxon>
        <taxon>Pseudomonadota</taxon>
        <taxon>Gammaproteobacteria</taxon>
        <taxon>Cellvibrionales</taxon>
        <taxon>Microbulbiferaceae</taxon>
        <taxon>Microbulbifer</taxon>
    </lineage>
</organism>
<gene>
    <name evidence="3" type="ORF">JF535_09050</name>
</gene>
<feature type="chain" id="PRO_5046777778" evidence="1">
    <location>
        <begin position="35"/>
        <end position="706"/>
    </location>
</feature>
<dbReference type="Pfam" id="PF03747">
    <property type="entry name" value="ADP_ribosyl_GH"/>
    <property type="match status" value="1"/>
</dbReference>
<dbReference type="SUPFAM" id="SSF101478">
    <property type="entry name" value="ADP-ribosylglycohydrolase"/>
    <property type="match status" value="1"/>
</dbReference>
<dbReference type="SUPFAM" id="SSF56219">
    <property type="entry name" value="DNase I-like"/>
    <property type="match status" value="1"/>
</dbReference>
<accession>A0ABS3E6T4</accession>
<feature type="domain" description="Endonuclease/exonuclease/phosphatase" evidence="2">
    <location>
        <begin position="494"/>
        <end position="672"/>
    </location>
</feature>
<evidence type="ECO:0000313" key="3">
    <source>
        <dbReference type="EMBL" id="MBN8430996.1"/>
    </source>
</evidence>
<dbReference type="Pfam" id="PF03372">
    <property type="entry name" value="Exo_endo_phos"/>
    <property type="match status" value="1"/>
</dbReference>
<reference evidence="3 4" key="1">
    <citation type="submission" date="2020-12" db="EMBL/GenBank/DDBJ databases">
        <title>Oil enriched cultivation method for isolating marine PHA-producing bacteria.</title>
        <authorList>
            <person name="Zheng W."/>
            <person name="Yu S."/>
            <person name="Huang Y."/>
        </authorList>
    </citation>
    <scope>NUCLEOTIDE SEQUENCE [LARGE SCALE GENOMIC DNA]</scope>
    <source>
        <strain evidence="3 4">SN0-2</strain>
    </source>
</reference>
<evidence type="ECO:0000259" key="2">
    <source>
        <dbReference type="Pfam" id="PF03372"/>
    </source>
</evidence>
<evidence type="ECO:0000313" key="4">
    <source>
        <dbReference type="Proteomes" id="UP000664293"/>
    </source>
</evidence>
<proteinExistence type="predicted"/>
<dbReference type="Gene3D" id="3.60.10.10">
    <property type="entry name" value="Endonuclease/exonuclease/phosphatase"/>
    <property type="match status" value="1"/>
</dbReference>
<dbReference type="InterPro" id="IPR005502">
    <property type="entry name" value="Ribosyl_crysJ1"/>
</dbReference>
<evidence type="ECO:0000256" key="1">
    <source>
        <dbReference type="SAM" id="SignalP"/>
    </source>
</evidence>
<keyword evidence="1" id="KW-0732">Signal</keyword>
<feature type="signal peptide" evidence="1">
    <location>
        <begin position="1"/>
        <end position="34"/>
    </location>
</feature>
<dbReference type="Gene3D" id="1.10.4080.10">
    <property type="entry name" value="ADP-ribosylation/Crystallin J1"/>
    <property type="match status" value="1"/>
</dbReference>
<dbReference type="Proteomes" id="UP000664293">
    <property type="component" value="Unassembled WGS sequence"/>
</dbReference>
<sequence length="706" mass="78109">MTQIHRIKKRRIAATFTAAILAFASIISGPQCLADTPAPVATNSGAITLSRAQYQDKLRGFWLGQSIANWTGLVTEMDKIGGAGPHGVFYTRNDWGKTDQPSIWGQGIPSDLSKTIDWVLRRPGEVWGADDDTDIEYLYQHLLDQHQATVLTPEQIRDGWLTHIYSDENTPFTTSEGKPENFLWVSNQRAHDLMREQSLLPPATSEPANNPHFEMIDAQLTTEIFGLFAPGRPDTALAMAHLPIRTTARKNAAWTAEFYVVMHALAAAIDPTQPVKPQILHIAEHARQQLPPGSYSADMYEYVKEQYQRKVPWEEVRNGLYERYQVKGAAGYDLGTRNLYCNGCFAAGINFGASLISLFYGEGSYQQTVRLAVLMGWDSDNPAATWGGLLGFIYGHEKLIELFGPLSDDFNIHRTRGGFPNNGQDTFVRMAQVGVNIVDRVVQEVLGGSIDTKGNYWHIPRPAKKNPCVGQRIEAPENQRLAKSQGAAAPITVLSLNLYGHATMPAAAADYAQLVNEHDVDLLAVQEGANDWQIRGLPTDYGRAEALAKALGDCWMRRYQVFANRCQGLEFEYNVRFDMTDGPNAVRTGELVILRRGAYRFGLIDVHWDHESDQVRHANSDETRTAATSWRLHDLPLMVVGDFNTTCDSEAVQALTSRSGLSLLYGDGVDCGFARGLEGSGKSIEATPSDHPGILLTVTAVNSSER</sequence>